<evidence type="ECO:0000313" key="4">
    <source>
        <dbReference type="Proteomes" id="UP001285521"/>
    </source>
</evidence>
<keyword evidence="2" id="KW-0472">Membrane</keyword>
<gene>
    <name evidence="3" type="ORF">SK803_36990</name>
</gene>
<feature type="transmembrane region" description="Helical" evidence="2">
    <location>
        <begin position="64"/>
        <end position="86"/>
    </location>
</feature>
<comment type="caution">
    <text evidence="3">The sequence shown here is derived from an EMBL/GenBank/DDBJ whole genome shotgun (WGS) entry which is preliminary data.</text>
</comment>
<accession>A0ABU4TCC4</accession>
<sequence>MSTPNDPARPKSADLYEPSAADPFSAFAPPPAEPPPSTGGGRPIGVYDVPEPILPVAPHRESGAGVKIVAVLAVFALALGGLIFWLSTKDTIKFGSGSAPTSAAVLTTTPPTTTSKPAPFATVGDCVLMTGFAAKPDYQKVPCGENNNYTVSKVSSSSTEKCGEPADGYIEFRRLSVRESMTVCLIPVFVDGQCYDFTLAELKADVPKAACGGGLQVFKATVLANTVDKAACKVNQALALAYPEIRTTYCFSQPS</sequence>
<dbReference type="RefSeq" id="WP_319970842.1">
    <property type="nucleotide sequence ID" value="NZ_JAXAVW010000038.1"/>
</dbReference>
<keyword evidence="2" id="KW-1133">Transmembrane helix</keyword>
<name>A0ABU4TCC4_9PSEU</name>
<feature type="compositionally biased region" description="Low complexity" evidence="1">
    <location>
        <begin position="17"/>
        <end position="27"/>
    </location>
</feature>
<feature type="compositionally biased region" description="Pro residues" evidence="1">
    <location>
        <begin position="28"/>
        <end position="37"/>
    </location>
</feature>
<reference evidence="3 4" key="1">
    <citation type="submission" date="2023-11" db="EMBL/GenBank/DDBJ databases">
        <title>Lentzea sokolovensis, sp. nov., Lentzea kristufkii, sp. nov., and Lentzea miocenensis, sp. nov., rare actinobacteria from Sokolov Coal Basin, Miocene lacustrine sediment, Czech Republic.</title>
        <authorList>
            <person name="Lara A."/>
            <person name="Kotroba L."/>
            <person name="Nouioui I."/>
            <person name="Neumann-Schaal M."/>
            <person name="Mast Y."/>
            <person name="Chronakova A."/>
        </authorList>
    </citation>
    <scope>NUCLEOTIDE SEQUENCE [LARGE SCALE GENOMIC DNA]</scope>
    <source>
        <strain evidence="3 4">BCCO 10_0856</strain>
    </source>
</reference>
<evidence type="ECO:0000313" key="3">
    <source>
        <dbReference type="EMBL" id="MDX8035827.1"/>
    </source>
</evidence>
<keyword evidence="2" id="KW-0812">Transmembrane</keyword>
<dbReference type="EMBL" id="JAXAVW010000038">
    <property type="protein sequence ID" value="MDX8035827.1"/>
    <property type="molecule type" value="Genomic_DNA"/>
</dbReference>
<evidence type="ECO:0000256" key="2">
    <source>
        <dbReference type="SAM" id="Phobius"/>
    </source>
</evidence>
<proteinExistence type="predicted"/>
<organism evidence="3 4">
    <name type="scientific">Lentzea miocenica</name>
    <dbReference type="NCBI Taxonomy" id="3095431"/>
    <lineage>
        <taxon>Bacteria</taxon>
        <taxon>Bacillati</taxon>
        <taxon>Actinomycetota</taxon>
        <taxon>Actinomycetes</taxon>
        <taxon>Pseudonocardiales</taxon>
        <taxon>Pseudonocardiaceae</taxon>
        <taxon>Lentzea</taxon>
    </lineage>
</organism>
<dbReference type="Proteomes" id="UP001285521">
    <property type="component" value="Unassembled WGS sequence"/>
</dbReference>
<keyword evidence="4" id="KW-1185">Reference proteome</keyword>
<protein>
    <submittedName>
        <fullName evidence="3">Uncharacterized protein</fullName>
    </submittedName>
</protein>
<evidence type="ECO:0000256" key="1">
    <source>
        <dbReference type="SAM" id="MobiDB-lite"/>
    </source>
</evidence>
<feature type="region of interest" description="Disordered" evidence="1">
    <location>
        <begin position="1"/>
        <end position="45"/>
    </location>
</feature>